<gene>
    <name evidence="1" type="ORF">A2519_08420</name>
</gene>
<comment type="caution">
    <text evidence="1">The sequence shown here is derived from an EMBL/GenBank/DDBJ whole genome shotgun (WGS) entry which is preliminary data.</text>
</comment>
<dbReference type="SFLD" id="SFLDG01132">
    <property type="entry name" value="C1.5.3:_5'-Nucleotidase_Like"/>
    <property type="match status" value="1"/>
</dbReference>
<sequence length="218" mass="24427">MDISVIWFDLDNPLYPASSGLLDAIDVRINEFIATTFAMPIEQTPALRKTLYEEYGATLLGLHKKYNTSYEDYVTYVYALDPADYIKPDPSVRDTLMSLPQRKIIFSNSNADHVARVCGHLNIADCFSYKFCLDRDFAVKPDPRAYKKVANAVGCTFGESLLVDDVDRNLAGGKRMGMRTLKVDEMLEGNGYDCIGHIKELPRYLAEMNNPGASSEVS</sequence>
<dbReference type="PANTHER" id="PTHR12725">
    <property type="entry name" value="HALOACID DEHALOGENASE-LIKE HYDROLASE"/>
    <property type="match status" value="1"/>
</dbReference>
<dbReference type="InterPro" id="IPR023214">
    <property type="entry name" value="HAD_sf"/>
</dbReference>
<protein>
    <submittedName>
        <fullName evidence="1">Pyrimidine 5'-nucleotidase</fullName>
    </submittedName>
</protein>
<dbReference type="Gene3D" id="1.10.150.450">
    <property type="match status" value="1"/>
</dbReference>
<reference evidence="1 2" key="1">
    <citation type="journal article" date="2016" name="Nat. Commun.">
        <title>Thousands of microbial genomes shed light on interconnected biogeochemical processes in an aquifer system.</title>
        <authorList>
            <person name="Anantharaman K."/>
            <person name="Brown C.T."/>
            <person name="Hug L.A."/>
            <person name="Sharon I."/>
            <person name="Castelle C.J."/>
            <person name="Probst A.J."/>
            <person name="Thomas B.C."/>
            <person name="Singh A."/>
            <person name="Wilkins M.J."/>
            <person name="Karaoz U."/>
            <person name="Brodie E.L."/>
            <person name="Williams K.H."/>
            <person name="Hubbard S.S."/>
            <person name="Banfield J.F."/>
        </authorList>
    </citation>
    <scope>NUCLEOTIDE SEQUENCE [LARGE SCALE GENOMIC DNA]</scope>
</reference>
<dbReference type="InterPro" id="IPR006439">
    <property type="entry name" value="HAD-SF_hydro_IA"/>
</dbReference>
<name>A0A1F7FHV9_UNCRA</name>
<organism evidence="1 2">
    <name type="scientific">Candidatus Raymondbacteria bacterium RIFOXYD12_FULL_49_13</name>
    <dbReference type="NCBI Taxonomy" id="1817890"/>
    <lineage>
        <taxon>Bacteria</taxon>
        <taxon>Raymondiibacteriota</taxon>
    </lineage>
</organism>
<evidence type="ECO:0000313" key="2">
    <source>
        <dbReference type="Proteomes" id="UP000179243"/>
    </source>
</evidence>
<dbReference type="InterPro" id="IPR036412">
    <property type="entry name" value="HAD-like_sf"/>
</dbReference>
<proteinExistence type="predicted"/>
<dbReference type="AlphaFoldDB" id="A0A1F7FHV9"/>
<dbReference type="SUPFAM" id="SSF56784">
    <property type="entry name" value="HAD-like"/>
    <property type="match status" value="1"/>
</dbReference>
<dbReference type="EMBL" id="MFYX01000033">
    <property type="protein sequence ID" value="OGK06289.1"/>
    <property type="molecule type" value="Genomic_DNA"/>
</dbReference>
<dbReference type="Gene3D" id="3.40.50.1000">
    <property type="entry name" value="HAD superfamily/HAD-like"/>
    <property type="match status" value="1"/>
</dbReference>
<dbReference type="SFLD" id="SFLDS00003">
    <property type="entry name" value="Haloacid_Dehalogenase"/>
    <property type="match status" value="1"/>
</dbReference>
<dbReference type="NCBIfam" id="TIGR01509">
    <property type="entry name" value="HAD-SF-IA-v3"/>
    <property type="match status" value="1"/>
</dbReference>
<accession>A0A1F7FHV9</accession>
<dbReference type="SFLD" id="SFLDG01129">
    <property type="entry name" value="C1.5:_HAD__Beta-PGM__Phosphata"/>
    <property type="match status" value="1"/>
</dbReference>
<dbReference type="Pfam" id="PF00702">
    <property type="entry name" value="Hydrolase"/>
    <property type="match status" value="1"/>
</dbReference>
<dbReference type="Proteomes" id="UP000179243">
    <property type="component" value="Unassembled WGS sequence"/>
</dbReference>
<dbReference type="PANTHER" id="PTHR12725:SF117">
    <property type="entry name" value="HALOACID DEHALOGENASE-LIKE HYDROLASE"/>
    <property type="match status" value="1"/>
</dbReference>
<dbReference type="NCBIfam" id="TIGR01993">
    <property type="entry name" value="Pyr-5-nucltdase"/>
    <property type="match status" value="1"/>
</dbReference>
<evidence type="ECO:0000313" key="1">
    <source>
        <dbReference type="EMBL" id="OGK06289.1"/>
    </source>
</evidence>
<dbReference type="InterPro" id="IPR010237">
    <property type="entry name" value="Pyr-5-nucltdase"/>
</dbReference>